<dbReference type="RefSeq" id="WP_048496235.1">
    <property type="nucleotide sequence ID" value="NZ_LFBU01000001.1"/>
</dbReference>
<feature type="transmembrane region" description="Helical" evidence="1">
    <location>
        <begin position="169"/>
        <end position="187"/>
    </location>
</feature>
<reference evidence="2 3" key="1">
    <citation type="submission" date="2015-06" db="EMBL/GenBank/DDBJ databases">
        <title>Marinobacter subterrani, a genetically tractable neutrophilic iron-oxidizing strain isolated from the Soudan Iron Mine.</title>
        <authorList>
            <person name="Bonis B.M."/>
            <person name="Gralnick J.A."/>
        </authorList>
    </citation>
    <scope>NUCLEOTIDE SEQUENCE [LARGE SCALE GENOMIC DNA]</scope>
    <source>
        <strain evidence="2 3">JG233</strain>
    </source>
</reference>
<gene>
    <name evidence="2" type="ORF">Msub_12443</name>
</gene>
<feature type="transmembrane region" description="Helical" evidence="1">
    <location>
        <begin position="324"/>
        <end position="342"/>
    </location>
</feature>
<dbReference type="OrthoDB" id="6372248at2"/>
<keyword evidence="1" id="KW-1133">Transmembrane helix</keyword>
<dbReference type="EMBL" id="LFBU01000001">
    <property type="protein sequence ID" value="KMQ76233.1"/>
    <property type="molecule type" value="Genomic_DNA"/>
</dbReference>
<dbReference type="AlphaFoldDB" id="A0A0J7JCJ3"/>
<feature type="transmembrane region" description="Helical" evidence="1">
    <location>
        <begin position="130"/>
        <end position="149"/>
    </location>
</feature>
<feature type="transmembrane region" description="Helical" evidence="1">
    <location>
        <begin position="51"/>
        <end position="71"/>
    </location>
</feature>
<keyword evidence="1" id="KW-0812">Transmembrane</keyword>
<organism evidence="2 3">
    <name type="scientific">Marinobacter subterrani</name>
    <dbReference type="NCBI Taxonomy" id="1658765"/>
    <lineage>
        <taxon>Bacteria</taxon>
        <taxon>Pseudomonadati</taxon>
        <taxon>Pseudomonadota</taxon>
        <taxon>Gammaproteobacteria</taxon>
        <taxon>Pseudomonadales</taxon>
        <taxon>Marinobacteraceae</taxon>
        <taxon>Marinobacter</taxon>
    </lineage>
</organism>
<dbReference type="Pfam" id="PF05940">
    <property type="entry name" value="NnrS"/>
    <property type="match status" value="1"/>
</dbReference>
<proteinExistence type="predicted"/>
<dbReference type="STRING" id="1658765.Msub_12443"/>
<dbReference type="InterPro" id="IPR010266">
    <property type="entry name" value="NnrS"/>
</dbReference>
<feature type="transmembrane region" description="Helical" evidence="1">
    <location>
        <begin position="262"/>
        <end position="281"/>
    </location>
</feature>
<feature type="transmembrane region" description="Helical" evidence="1">
    <location>
        <begin position="293"/>
        <end position="312"/>
    </location>
</feature>
<dbReference type="PATRIC" id="fig|1658765.3.peg.2463"/>
<protein>
    <recommendedName>
        <fullName evidence="4">NnrS protein</fullName>
    </recommendedName>
</protein>
<feature type="transmembrane region" description="Helical" evidence="1">
    <location>
        <begin position="208"/>
        <end position="226"/>
    </location>
</feature>
<keyword evidence="1" id="KW-0472">Membrane</keyword>
<evidence type="ECO:0008006" key="4">
    <source>
        <dbReference type="Google" id="ProtNLM"/>
    </source>
</evidence>
<keyword evidence="3" id="KW-1185">Reference proteome</keyword>
<evidence type="ECO:0000256" key="1">
    <source>
        <dbReference type="SAM" id="Phobius"/>
    </source>
</evidence>
<sequence length="385" mass="41013">MTSDNPGKPRKNLHAFWLFFPAASVLAALAVPLSVYAVLSGSGWPPGLLGSGHGHELIFGFALALIAGYTLGPQPRRVLTSLFVLWLLARLSWLLAPESLAAQILSPAYALLLARHAVPRFQAAKKWRNRLAGPLILVLCLLSVVFWLARGPLAGSIPAAPDARRVMTAAIIGLLLLMTFIGGRLIAPAVAGTLEKRGIGLEARVQPRIEGALLIMLPLALALTFVPFAAPAAGLLLMLSAVLIGVRAIRWKLWHCRNRPDLLVLALGYLWLAAGAGAIGFNLLQGSNPIPSLHLVTVGALGTLSTSVMLRLAWQRARRTTPPAWQVLGTAIAMAVAALARYGAGITPFAEPGLLWLSALSWSGTYALVALQLAGLFRQSLNRRK</sequence>
<evidence type="ECO:0000313" key="2">
    <source>
        <dbReference type="EMBL" id="KMQ76233.1"/>
    </source>
</evidence>
<feature type="transmembrane region" description="Helical" evidence="1">
    <location>
        <begin position="354"/>
        <end position="377"/>
    </location>
</feature>
<feature type="transmembrane region" description="Helical" evidence="1">
    <location>
        <begin position="101"/>
        <end position="118"/>
    </location>
</feature>
<name>A0A0J7JCJ3_9GAMM</name>
<feature type="transmembrane region" description="Helical" evidence="1">
    <location>
        <begin position="16"/>
        <end position="39"/>
    </location>
</feature>
<comment type="caution">
    <text evidence="2">The sequence shown here is derived from an EMBL/GenBank/DDBJ whole genome shotgun (WGS) entry which is preliminary data.</text>
</comment>
<evidence type="ECO:0000313" key="3">
    <source>
        <dbReference type="Proteomes" id="UP000036102"/>
    </source>
</evidence>
<feature type="transmembrane region" description="Helical" evidence="1">
    <location>
        <begin position="78"/>
        <end position="95"/>
    </location>
</feature>
<dbReference type="Proteomes" id="UP000036102">
    <property type="component" value="Unassembled WGS sequence"/>
</dbReference>
<accession>A0A0J7JCJ3</accession>
<feature type="transmembrane region" description="Helical" evidence="1">
    <location>
        <begin position="232"/>
        <end position="250"/>
    </location>
</feature>